<evidence type="ECO:0008006" key="4">
    <source>
        <dbReference type="Google" id="ProtNLM"/>
    </source>
</evidence>
<evidence type="ECO:0000256" key="1">
    <source>
        <dbReference type="SAM" id="MobiDB-lite"/>
    </source>
</evidence>
<dbReference type="AlphaFoldDB" id="A0A438K575"/>
<feature type="region of interest" description="Disordered" evidence="1">
    <location>
        <begin position="76"/>
        <end position="136"/>
    </location>
</feature>
<dbReference type="EMBL" id="QGNW01000016">
    <property type="protein sequence ID" value="RVX16359.1"/>
    <property type="molecule type" value="Genomic_DNA"/>
</dbReference>
<gene>
    <name evidence="2" type="ORF">CK203_014318</name>
</gene>
<sequence length="136" mass="15213">MRAHGIDDAQLVALFPMSLSGATQRCANIDLSRQELEATKQRPDESISSFVSRWRANMADLKSLVHAAFSVEETIAQGLRTDTTPSPDYKEKKSVGSSTRSEERPYIAQTSMQPRPPHQRATNHPPPRPYAQRPAR</sequence>
<dbReference type="Proteomes" id="UP000288805">
    <property type="component" value="Unassembled WGS sequence"/>
</dbReference>
<proteinExistence type="predicted"/>
<name>A0A438K575_VITVI</name>
<evidence type="ECO:0000313" key="3">
    <source>
        <dbReference type="Proteomes" id="UP000288805"/>
    </source>
</evidence>
<accession>A0A438K575</accession>
<organism evidence="2 3">
    <name type="scientific">Vitis vinifera</name>
    <name type="common">Grape</name>
    <dbReference type="NCBI Taxonomy" id="29760"/>
    <lineage>
        <taxon>Eukaryota</taxon>
        <taxon>Viridiplantae</taxon>
        <taxon>Streptophyta</taxon>
        <taxon>Embryophyta</taxon>
        <taxon>Tracheophyta</taxon>
        <taxon>Spermatophyta</taxon>
        <taxon>Magnoliopsida</taxon>
        <taxon>eudicotyledons</taxon>
        <taxon>Gunneridae</taxon>
        <taxon>Pentapetalae</taxon>
        <taxon>rosids</taxon>
        <taxon>Vitales</taxon>
        <taxon>Vitaceae</taxon>
        <taxon>Viteae</taxon>
        <taxon>Vitis</taxon>
    </lineage>
</organism>
<evidence type="ECO:0000313" key="2">
    <source>
        <dbReference type="EMBL" id="RVX16359.1"/>
    </source>
</evidence>
<reference evidence="2 3" key="1">
    <citation type="journal article" date="2018" name="PLoS Genet.">
        <title>Population sequencing reveals clonal diversity and ancestral inbreeding in the grapevine cultivar Chardonnay.</title>
        <authorList>
            <person name="Roach M.J."/>
            <person name="Johnson D.L."/>
            <person name="Bohlmann J."/>
            <person name="van Vuuren H.J."/>
            <person name="Jones S.J."/>
            <person name="Pretorius I.S."/>
            <person name="Schmidt S.A."/>
            <person name="Borneman A.R."/>
        </authorList>
    </citation>
    <scope>NUCLEOTIDE SEQUENCE [LARGE SCALE GENOMIC DNA]</scope>
    <source>
        <strain evidence="3">cv. Chardonnay</strain>
        <tissue evidence="2">Leaf</tissue>
    </source>
</reference>
<protein>
    <recommendedName>
        <fullName evidence="4">Retrotransposon gag domain-containing protein</fullName>
    </recommendedName>
</protein>
<comment type="caution">
    <text evidence="2">The sequence shown here is derived from an EMBL/GenBank/DDBJ whole genome shotgun (WGS) entry which is preliminary data.</text>
</comment>
<feature type="compositionally biased region" description="Basic and acidic residues" evidence="1">
    <location>
        <begin position="88"/>
        <end position="105"/>
    </location>
</feature>